<proteinExistence type="predicted"/>
<feature type="region of interest" description="Disordered" evidence="1">
    <location>
        <begin position="1"/>
        <end position="30"/>
    </location>
</feature>
<feature type="compositionally biased region" description="Acidic residues" evidence="1">
    <location>
        <begin position="18"/>
        <end position="30"/>
    </location>
</feature>
<dbReference type="AlphaFoldDB" id="A0AAV2DNS5"/>
<feature type="compositionally biased region" description="Polar residues" evidence="1">
    <location>
        <begin position="1"/>
        <end position="12"/>
    </location>
</feature>
<organism evidence="2 3">
    <name type="scientific">Linum trigynum</name>
    <dbReference type="NCBI Taxonomy" id="586398"/>
    <lineage>
        <taxon>Eukaryota</taxon>
        <taxon>Viridiplantae</taxon>
        <taxon>Streptophyta</taxon>
        <taxon>Embryophyta</taxon>
        <taxon>Tracheophyta</taxon>
        <taxon>Spermatophyta</taxon>
        <taxon>Magnoliopsida</taxon>
        <taxon>eudicotyledons</taxon>
        <taxon>Gunneridae</taxon>
        <taxon>Pentapetalae</taxon>
        <taxon>rosids</taxon>
        <taxon>fabids</taxon>
        <taxon>Malpighiales</taxon>
        <taxon>Linaceae</taxon>
        <taxon>Linum</taxon>
    </lineage>
</organism>
<evidence type="ECO:0000313" key="3">
    <source>
        <dbReference type="Proteomes" id="UP001497516"/>
    </source>
</evidence>
<keyword evidence="3" id="KW-1185">Reference proteome</keyword>
<sequence length="97" mass="10428">MISATISESSTLATAEVGAEEDEEAEEETAEVAAVAAEVLKEKRGRVAATKTRLGFCGRTIWDNRSTSEAITNKKNATLECRKESKGEMEGGFDLVD</sequence>
<evidence type="ECO:0000256" key="1">
    <source>
        <dbReference type="SAM" id="MobiDB-lite"/>
    </source>
</evidence>
<dbReference type="EMBL" id="OZ034816">
    <property type="protein sequence ID" value="CAL1374908.1"/>
    <property type="molecule type" value="Genomic_DNA"/>
</dbReference>
<accession>A0AAV2DNS5</accession>
<gene>
    <name evidence="2" type="ORF">LTRI10_LOCUS16743</name>
</gene>
<reference evidence="2 3" key="1">
    <citation type="submission" date="2024-04" db="EMBL/GenBank/DDBJ databases">
        <authorList>
            <person name="Fracassetti M."/>
        </authorList>
    </citation>
    <scope>NUCLEOTIDE SEQUENCE [LARGE SCALE GENOMIC DNA]</scope>
</reference>
<evidence type="ECO:0000313" key="2">
    <source>
        <dbReference type="EMBL" id="CAL1374908.1"/>
    </source>
</evidence>
<dbReference type="Proteomes" id="UP001497516">
    <property type="component" value="Chromosome 3"/>
</dbReference>
<name>A0AAV2DNS5_9ROSI</name>
<protein>
    <submittedName>
        <fullName evidence="2">Uncharacterized protein</fullName>
    </submittedName>
</protein>